<organism evidence="2 3">
    <name type="scientific">Pyrobaculum aerophilum</name>
    <dbReference type="NCBI Taxonomy" id="13773"/>
    <lineage>
        <taxon>Archaea</taxon>
        <taxon>Thermoproteota</taxon>
        <taxon>Thermoprotei</taxon>
        <taxon>Thermoproteales</taxon>
        <taxon>Thermoproteaceae</taxon>
        <taxon>Pyrobaculum</taxon>
    </lineage>
</organism>
<evidence type="ECO:0000313" key="4">
    <source>
        <dbReference type="Proteomes" id="UP000257123"/>
    </source>
</evidence>
<dbReference type="AlphaFoldDB" id="A0A371R471"/>
<dbReference type="EMBL" id="NMUE01000014">
    <property type="protein sequence ID" value="RFA96182.1"/>
    <property type="molecule type" value="Genomic_DNA"/>
</dbReference>
<evidence type="ECO:0000313" key="2">
    <source>
        <dbReference type="EMBL" id="RFA98589.1"/>
    </source>
</evidence>
<dbReference type="Proteomes" id="UP000257123">
    <property type="component" value="Unassembled WGS sequence"/>
</dbReference>
<sequence length="122" mass="14547">MIDWKWLGEELCRRVRGRYGFLLKVEEECLAGRGDVRLCAAYKALVRTNPDKYYTLEEWLKDTGLTRDEFRLIKPAWRFSMLKAYYKSINKPRGNWIIYSLLDYIYAIREGKPFPPASVKRT</sequence>
<dbReference type="Proteomes" id="UP000256877">
    <property type="component" value="Unassembled WGS sequence"/>
</dbReference>
<evidence type="ECO:0000313" key="3">
    <source>
        <dbReference type="Proteomes" id="UP000256877"/>
    </source>
</evidence>
<name>A0A371R471_9CREN</name>
<gene>
    <name evidence="1" type="ORF">CGL51_05830</name>
    <name evidence="2" type="ORF">CGL52_06620</name>
</gene>
<proteinExistence type="predicted"/>
<comment type="caution">
    <text evidence="2">The sequence shown here is derived from an EMBL/GenBank/DDBJ whole genome shotgun (WGS) entry which is preliminary data.</text>
</comment>
<protein>
    <submittedName>
        <fullName evidence="2">Uncharacterized protein</fullName>
    </submittedName>
</protein>
<reference evidence="3 4" key="1">
    <citation type="submission" date="2017-07" db="EMBL/GenBank/DDBJ databases">
        <title>Draft genome sequence of aerobic hyperthermophilic archaea, Pyrobaculum aerophilum YKB31 and YKB32.</title>
        <authorList>
            <person name="Mochizuki T."/>
            <person name="Berliner A.J."/>
            <person name="Yoshida-Takashima Y."/>
            <person name="Takaki Y."/>
            <person name="Nunoura T."/>
            <person name="Takai K."/>
        </authorList>
    </citation>
    <scope>NUCLEOTIDE SEQUENCE [LARGE SCALE GENOMIC DNA]</scope>
    <source>
        <strain evidence="1 4">YKB31</strain>
        <strain evidence="2 3">YKB32</strain>
    </source>
</reference>
<accession>A0A371R471</accession>
<dbReference type="EMBL" id="NMUF01000015">
    <property type="protein sequence ID" value="RFA98589.1"/>
    <property type="molecule type" value="Genomic_DNA"/>
</dbReference>
<evidence type="ECO:0000313" key="1">
    <source>
        <dbReference type="EMBL" id="RFA96182.1"/>
    </source>
</evidence>